<evidence type="ECO:0000313" key="3">
    <source>
        <dbReference type="Proteomes" id="UP000676310"/>
    </source>
</evidence>
<dbReference type="OrthoDB" id="4476201at2759"/>
<reference evidence="2" key="1">
    <citation type="submission" date="2021-05" db="EMBL/GenBank/DDBJ databases">
        <authorList>
            <person name="Stam R."/>
        </authorList>
    </citation>
    <scope>NUCLEOTIDE SEQUENCE</scope>
    <source>
        <strain evidence="2">CS162</strain>
    </source>
</reference>
<sequence length="342" mass="39126">MYLRGTYLDPNIAYVSFQDLYTRFTTFIQALGSEYDNDMLWKVLSLVFEPKRSEGLPSIGKRISRYAAVKALNVPRSGSKLEELVLLGKILDEVATVHEKMPAPCWVPESESESKWREYLINVACWEERIADDVMSRIPKRGETEPRVGVVGQITSDEYWHTLVDHEECYIDETITRDWYLDFQAMGRQLRGVITDKTIRKTEADPPHLQSNTPEVATEVQSTAEDEHKNAHQFLEAMRKVAHKQFFVTREGYLSSTMPGVLPGDRLVALNGSPILHIIRQVTVADGSQPETWKFVGEAYLPTPMHENEQEKDVQKLATDEGDSEAIDAEERDVEEREFVFV</sequence>
<feature type="compositionally biased region" description="Basic and acidic residues" evidence="1">
    <location>
        <begin position="306"/>
        <end position="319"/>
    </location>
</feature>
<evidence type="ECO:0000313" key="2">
    <source>
        <dbReference type="EMBL" id="CAG5169853.1"/>
    </source>
</evidence>
<dbReference type="GeneID" id="67019052"/>
<dbReference type="Proteomes" id="UP000676310">
    <property type="component" value="Unassembled WGS sequence"/>
</dbReference>
<dbReference type="AlphaFoldDB" id="A0A8J2N1I5"/>
<dbReference type="Pfam" id="PF26639">
    <property type="entry name" value="Het-6_barrel"/>
    <property type="match status" value="1"/>
</dbReference>
<dbReference type="RefSeq" id="XP_043170651.1">
    <property type="nucleotide sequence ID" value="XM_043314716.1"/>
</dbReference>
<keyword evidence="3" id="KW-1185">Reference proteome</keyword>
<organism evidence="2 3">
    <name type="scientific">Alternaria atra</name>
    <dbReference type="NCBI Taxonomy" id="119953"/>
    <lineage>
        <taxon>Eukaryota</taxon>
        <taxon>Fungi</taxon>
        <taxon>Dikarya</taxon>
        <taxon>Ascomycota</taxon>
        <taxon>Pezizomycotina</taxon>
        <taxon>Dothideomycetes</taxon>
        <taxon>Pleosporomycetidae</taxon>
        <taxon>Pleosporales</taxon>
        <taxon>Pleosporineae</taxon>
        <taxon>Pleosporaceae</taxon>
        <taxon>Alternaria</taxon>
        <taxon>Alternaria sect. Ulocladioides</taxon>
    </lineage>
</organism>
<evidence type="ECO:0000256" key="1">
    <source>
        <dbReference type="SAM" id="MobiDB-lite"/>
    </source>
</evidence>
<protein>
    <submittedName>
        <fullName evidence="2">Uncharacterized protein</fullName>
    </submittedName>
</protein>
<name>A0A8J2N1I5_9PLEO</name>
<feature type="region of interest" description="Disordered" evidence="1">
    <location>
        <begin position="305"/>
        <end position="334"/>
    </location>
</feature>
<accession>A0A8J2N1I5</accession>
<feature type="compositionally biased region" description="Acidic residues" evidence="1">
    <location>
        <begin position="320"/>
        <end position="333"/>
    </location>
</feature>
<dbReference type="EMBL" id="CAJRGZ010000022">
    <property type="protein sequence ID" value="CAG5169853.1"/>
    <property type="molecule type" value="Genomic_DNA"/>
</dbReference>
<comment type="caution">
    <text evidence="2">The sequence shown here is derived from an EMBL/GenBank/DDBJ whole genome shotgun (WGS) entry which is preliminary data.</text>
</comment>
<proteinExistence type="predicted"/>
<gene>
    <name evidence="2" type="ORF">ALTATR162_LOCUS7090</name>
</gene>